<organism evidence="2 3">
    <name type="scientific">Aeromicrobium piscarium</name>
    <dbReference type="NCBI Taxonomy" id="2590901"/>
    <lineage>
        <taxon>Bacteria</taxon>
        <taxon>Bacillati</taxon>
        <taxon>Actinomycetota</taxon>
        <taxon>Actinomycetes</taxon>
        <taxon>Propionibacteriales</taxon>
        <taxon>Nocardioidaceae</taxon>
        <taxon>Aeromicrobium</taxon>
    </lineage>
</organism>
<gene>
    <name evidence="2" type="ORF">FNM00_10585</name>
</gene>
<feature type="region of interest" description="Disordered" evidence="1">
    <location>
        <begin position="366"/>
        <end position="438"/>
    </location>
</feature>
<proteinExistence type="predicted"/>
<dbReference type="Pfam" id="PF13481">
    <property type="entry name" value="AAA_25"/>
    <property type="match status" value="1"/>
</dbReference>
<feature type="compositionally biased region" description="Low complexity" evidence="1">
    <location>
        <begin position="370"/>
        <end position="395"/>
    </location>
</feature>
<keyword evidence="3" id="KW-1185">Reference proteome</keyword>
<dbReference type="Proteomes" id="UP000316988">
    <property type="component" value="Unassembled WGS sequence"/>
</dbReference>
<dbReference type="OrthoDB" id="4926055at2"/>
<dbReference type="Gene3D" id="3.40.50.300">
    <property type="entry name" value="P-loop containing nucleotide triphosphate hydrolases"/>
    <property type="match status" value="1"/>
</dbReference>
<dbReference type="InterPro" id="IPR027417">
    <property type="entry name" value="P-loop_NTPase"/>
</dbReference>
<feature type="compositionally biased region" description="Basic and acidic residues" evidence="1">
    <location>
        <begin position="396"/>
        <end position="410"/>
    </location>
</feature>
<accession>A0A554S8Z0</accession>
<evidence type="ECO:0000313" key="2">
    <source>
        <dbReference type="EMBL" id="TSD62810.1"/>
    </source>
</evidence>
<sequence>MSEDFELQRQMRVTWADGIEPEPVVWAWRDAAEGRIPAGSLSVAAGREGTGKSSFGIWLAAQITNGRLPGSFAGRPRRVFYVAVEDSWRHTLVPRLLAAGADLSLVGRLDVVTEIGDEVVLTLPSDNSLFETAIAEHDIALVVIDPLMSVIGGRIDTHRERDVRTALDPLAKIADRTGSVVLGIAHFNKGAGADAASLITGSGAFKNVPRSVFGFARDESDEQGGRVMSQVKNSLGRDDLPSLGYRIEGTTITTAKGPAETGTFVFTGVSERSVGDVLRDSRLDPEEHDERRDAASWLIAYLTECGGEAPSRDVFKAGKDAGGWSQQSLRRARGVRVKSFKEGMSAGWVWKLTDAILPEDDTKMTKVTGAENPASSAPSVSPSTAEPPEGCTKSAKSAEPESSHPSHPSEPDVLDELVAGFGENSNVVPLRGEGGDAS</sequence>
<comment type="caution">
    <text evidence="2">The sequence shown here is derived from an EMBL/GenBank/DDBJ whole genome shotgun (WGS) entry which is preliminary data.</text>
</comment>
<dbReference type="SUPFAM" id="SSF52540">
    <property type="entry name" value="P-loop containing nucleoside triphosphate hydrolases"/>
    <property type="match status" value="1"/>
</dbReference>
<evidence type="ECO:0000313" key="3">
    <source>
        <dbReference type="Proteomes" id="UP000316988"/>
    </source>
</evidence>
<dbReference type="AlphaFoldDB" id="A0A554S8Z0"/>
<protein>
    <submittedName>
        <fullName evidence="2">AAA family ATPase</fullName>
    </submittedName>
</protein>
<evidence type="ECO:0000256" key="1">
    <source>
        <dbReference type="SAM" id="MobiDB-lite"/>
    </source>
</evidence>
<dbReference type="EMBL" id="VLNT01000007">
    <property type="protein sequence ID" value="TSD62810.1"/>
    <property type="molecule type" value="Genomic_DNA"/>
</dbReference>
<dbReference type="RefSeq" id="WP_143913419.1">
    <property type="nucleotide sequence ID" value="NZ_VLNT01000007.1"/>
</dbReference>
<name>A0A554S8Z0_9ACTN</name>
<reference evidence="2 3" key="1">
    <citation type="submission" date="2019-07" db="EMBL/GenBank/DDBJ databases">
        <authorList>
            <person name="Zhao L.H."/>
        </authorList>
    </citation>
    <scope>NUCLEOTIDE SEQUENCE [LARGE SCALE GENOMIC DNA]</scope>
    <source>
        <strain evidence="2 3">Co35</strain>
    </source>
</reference>